<reference evidence="1 2" key="1">
    <citation type="submission" date="2019-08" db="EMBL/GenBank/DDBJ databases">
        <title>Genomic characterization of a novel candidate phylum (ARYD3) from a high temperature, high salinity tertiary oil reservoir in north central Oklahoma, USA.</title>
        <authorList>
            <person name="Youssef N.H."/>
            <person name="Yadav A."/>
            <person name="Elshahed M.S."/>
        </authorList>
    </citation>
    <scope>NUCLEOTIDE SEQUENCE [LARGE SCALE GENOMIC DNA]</scope>
    <source>
        <strain evidence="1">ARYD1</strain>
    </source>
</reference>
<accession>A0A5D0MQT2</accession>
<organism evidence="1 2">
    <name type="scientific">Flexistipes sinusarabici</name>
    <dbReference type="NCBI Taxonomy" id="2352"/>
    <lineage>
        <taxon>Bacteria</taxon>
        <taxon>Pseudomonadati</taxon>
        <taxon>Deferribacterota</taxon>
        <taxon>Deferribacteres</taxon>
        <taxon>Deferribacterales</taxon>
        <taxon>Flexistipitaceae</taxon>
        <taxon>Flexistipes</taxon>
    </lineage>
</organism>
<dbReference type="Pfam" id="PF02596">
    <property type="entry name" value="DUF169"/>
    <property type="match status" value="1"/>
</dbReference>
<dbReference type="EMBL" id="VSIV01000184">
    <property type="protein sequence ID" value="TYB33159.1"/>
    <property type="molecule type" value="Genomic_DNA"/>
</dbReference>
<evidence type="ECO:0000313" key="2">
    <source>
        <dbReference type="Proteomes" id="UP000323337"/>
    </source>
</evidence>
<proteinExistence type="predicted"/>
<evidence type="ECO:0000313" key="1">
    <source>
        <dbReference type="EMBL" id="TYB33159.1"/>
    </source>
</evidence>
<name>A0A5D0MQT2_FLESI</name>
<dbReference type="RefSeq" id="WP_303701329.1">
    <property type="nucleotide sequence ID" value="NZ_VSIV01000184.1"/>
</dbReference>
<dbReference type="Proteomes" id="UP000323337">
    <property type="component" value="Unassembled WGS sequence"/>
</dbReference>
<dbReference type="AlphaFoldDB" id="A0A5D0MQT2"/>
<protein>
    <recommendedName>
        <fullName evidence="3">DUF169 domain-containing protein</fullName>
    </recommendedName>
</protein>
<evidence type="ECO:0008006" key="3">
    <source>
        <dbReference type="Google" id="ProtNLM"/>
    </source>
</evidence>
<gene>
    <name evidence="1" type="ORF">FXF49_07765</name>
</gene>
<sequence length="272" mass="30560">MESKIAKSLNLKYHPVAILWSDDKPEKATSFKEGKWGCVMWLMAVAAKGRIAAFDEKTYGCWGGGVGLGFGNQYLNFPGGLECFYHFLSSGNENWEKGRDMAEKLESAAGGEFAEKFRHGEGYMKSPELMKKFIDNLPIMKVPKKYVIFKPLSDIDPTQEQPQVIIFLADPDQLSALVVLANYGRENNESVIAPFAAGCQQIGIYPYQEAHSEHPRGVIGLTDISARDNLKKQLDRNVLSFSVPWRMFEEMEDNVEGSFLEKGTWKSLQNAE</sequence>
<dbReference type="InterPro" id="IPR003748">
    <property type="entry name" value="DUF169"/>
</dbReference>
<comment type="caution">
    <text evidence="1">The sequence shown here is derived from an EMBL/GenBank/DDBJ whole genome shotgun (WGS) entry which is preliminary data.</text>
</comment>